<dbReference type="AlphaFoldDB" id="A0A0V1EM69"/>
<dbReference type="EMBL" id="JYDR01000022">
    <property type="protein sequence ID" value="KRY74828.1"/>
    <property type="molecule type" value="Genomic_DNA"/>
</dbReference>
<evidence type="ECO:0000313" key="2">
    <source>
        <dbReference type="Proteomes" id="UP000054632"/>
    </source>
</evidence>
<sequence length="89" mass="10388">MLECYGESDDDRFDALTAAKLFLQRPLPSIKVILRDKRYSNRRNGEKKPMSGRKQSRRGWVCLKTVTRISKVWLYSFTHDPTVSNVPDL</sequence>
<reference evidence="1 2" key="1">
    <citation type="submission" date="2015-01" db="EMBL/GenBank/DDBJ databases">
        <title>Evolution of Trichinella species and genotypes.</title>
        <authorList>
            <person name="Korhonen P.K."/>
            <person name="Edoardo P."/>
            <person name="Giuseppe L.R."/>
            <person name="Gasser R.B."/>
        </authorList>
    </citation>
    <scope>NUCLEOTIDE SEQUENCE [LARGE SCALE GENOMIC DNA]</scope>
    <source>
        <strain evidence="1">ISS13</strain>
    </source>
</reference>
<comment type="caution">
    <text evidence="1">The sequence shown here is derived from an EMBL/GenBank/DDBJ whole genome shotgun (WGS) entry which is preliminary data.</text>
</comment>
<evidence type="ECO:0000313" key="1">
    <source>
        <dbReference type="EMBL" id="KRY74828.1"/>
    </source>
</evidence>
<gene>
    <name evidence="1" type="ORF">T4A_12536</name>
</gene>
<name>A0A0V1EM69_TRIPS</name>
<dbReference type="Proteomes" id="UP000054632">
    <property type="component" value="Unassembled WGS sequence"/>
</dbReference>
<organism evidence="1 2">
    <name type="scientific">Trichinella pseudospiralis</name>
    <name type="common">Parasitic roundworm</name>
    <dbReference type="NCBI Taxonomy" id="6337"/>
    <lineage>
        <taxon>Eukaryota</taxon>
        <taxon>Metazoa</taxon>
        <taxon>Ecdysozoa</taxon>
        <taxon>Nematoda</taxon>
        <taxon>Enoplea</taxon>
        <taxon>Dorylaimia</taxon>
        <taxon>Trichinellida</taxon>
        <taxon>Trichinellidae</taxon>
        <taxon>Trichinella</taxon>
    </lineage>
</organism>
<proteinExistence type="predicted"/>
<protein>
    <submittedName>
        <fullName evidence="1">Uncharacterized protein</fullName>
    </submittedName>
</protein>
<accession>A0A0V1EM69</accession>